<dbReference type="AlphaFoldDB" id="A0ABC8LB91"/>
<gene>
    <name evidence="1" type="ORF">ERUC_LOCUS33290</name>
</gene>
<comment type="caution">
    <text evidence="1">The sequence shown here is derived from an EMBL/GenBank/DDBJ whole genome shotgun (WGS) entry which is preliminary data.</text>
</comment>
<dbReference type="EMBL" id="CAKOAT010496265">
    <property type="protein sequence ID" value="CAH8380807.1"/>
    <property type="molecule type" value="Genomic_DNA"/>
</dbReference>
<evidence type="ECO:0000313" key="2">
    <source>
        <dbReference type="Proteomes" id="UP001642260"/>
    </source>
</evidence>
<proteinExistence type="predicted"/>
<reference evidence="1 2" key="1">
    <citation type="submission" date="2022-03" db="EMBL/GenBank/DDBJ databases">
        <authorList>
            <person name="Macdonald S."/>
            <person name="Ahmed S."/>
            <person name="Newling K."/>
        </authorList>
    </citation>
    <scope>NUCLEOTIDE SEQUENCE [LARGE SCALE GENOMIC DNA]</scope>
</reference>
<evidence type="ECO:0000313" key="1">
    <source>
        <dbReference type="EMBL" id="CAH8380807.1"/>
    </source>
</evidence>
<keyword evidence="2" id="KW-1185">Reference proteome</keyword>
<organism evidence="1 2">
    <name type="scientific">Eruca vesicaria subsp. sativa</name>
    <name type="common">Garden rocket</name>
    <name type="synonym">Eruca sativa</name>
    <dbReference type="NCBI Taxonomy" id="29727"/>
    <lineage>
        <taxon>Eukaryota</taxon>
        <taxon>Viridiplantae</taxon>
        <taxon>Streptophyta</taxon>
        <taxon>Embryophyta</taxon>
        <taxon>Tracheophyta</taxon>
        <taxon>Spermatophyta</taxon>
        <taxon>Magnoliopsida</taxon>
        <taxon>eudicotyledons</taxon>
        <taxon>Gunneridae</taxon>
        <taxon>Pentapetalae</taxon>
        <taxon>rosids</taxon>
        <taxon>malvids</taxon>
        <taxon>Brassicales</taxon>
        <taxon>Brassicaceae</taxon>
        <taxon>Brassiceae</taxon>
        <taxon>Eruca</taxon>
    </lineage>
</organism>
<accession>A0ABC8LB91</accession>
<dbReference type="Proteomes" id="UP001642260">
    <property type="component" value="Unassembled WGS sequence"/>
</dbReference>
<protein>
    <submittedName>
        <fullName evidence="1">Uncharacterized protein</fullName>
    </submittedName>
</protein>
<sequence>MQAREGESVAARRFFTLTCYGYTLSMVLKASSSSSLGSYICRLSHAWIVKCDVKLDDVLISWKLECPGVSYVKSGKLECPGEFGCRC</sequence>
<name>A0ABC8LB91_ERUVS</name>